<dbReference type="OrthoDB" id="435607at2759"/>
<keyword evidence="2 5" id="KW-0812">Transmembrane</keyword>
<keyword evidence="5" id="KW-0813">Transport</keyword>
<dbReference type="PANTHER" id="PTHR12701:SF20">
    <property type="entry name" value="ENDOPLASMIC RETICULUM TRANSMEMBRANE PROTEIN"/>
    <property type="match status" value="1"/>
</dbReference>
<comment type="function">
    <text evidence="5">May play a role in anterograde transport of membrane proteins from the endoplasmic reticulum to the Golgi.</text>
</comment>
<accession>A0A642UFT4</accession>
<keyword evidence="9" id="KW-1185">Reference proteome</keyword>
<evidence type="ECO:0000256" key="4">
    <source>
        <dbReference type="ARBA" id="ARBA00023136"/>
    </source>
</evidence>
<proteinExistence type="inferred from homology"/>
<keyword evidence="5" id="KW-0256">Endoplasmic reticulum</keyword>
<comment type="subcellular location">
    <subcellularLocation>
        <location evidence="5">Endoplasmic reticulum membrane</location>
        <topology evidence="5">Multi-pass membrane protein</topology>
    </subcellularLocation>
    <subcellularLocation>
        <location evidence="1">Membrane</location>
        <topology evidence="1">Multi-pass membrane protein</topology>
    </subcellularLocation>
</comment>
<reference evidence="8 9" key="1">
    <citation type="submission" date="2019-07" db="EMBL/GenBank/DDBJ databases">
        <title>Genome assembly of two rare yeast pathogens: Diutina rugosa and Trichomonascus ciferrii.</title>
        <authorList>
            <person name="Mixao V."/>
            <person name="Saus E."/>
            <person name="Hansen A."/>
            <person name="Lass-Flor C."/>
            <person name="Gabaldon T."/>
        </authorList>
    </citation>
    <scope>NUCLEOTIDE SEQUENCE [LARGE SCALE GENOMIC DNA]</scope>
    <source>
        <strain evidence="8 9">CBS 613</strain>
    </source>
</reference>
<evidence type="ECO:0000313" key="8">
    <source>
        <dbReference type="EMBL" id="KAA8897021.1"/>
    </source>
</evidence>
<feature type="coiled-coil region" evidence="6">
    <location>
        <begin position="162"/>
        <end position="189"/>
    </location>
</feature>
<comment type="caution">
    <text evidence="8">The sequence shown here is derived from an EMBL/GenBank/DDBJ whole genome shotgun (WGS) entry which is preliminary data.</text>
</comment>
<dbReference type="GO" id="GO:0006886">
    <property type="term" value="P:intracellular protein transport"/>
    <property type="evidence" value="ECO:0007669"/>
    <property type="project" value="UniProtKB-UniRule"/>
</dbReference>
<evidence type="ECO:0000256" key="1">
    <source>
        <dbReference type="ARBA" id="ARBA00004141"/>
    </source>
</evidence>
<evidence type="ECO:0000259" key="7">
    <source>
        <dbReference type="Pfam" id="PF05529"/>
    </source>
</evidence>
<keyword evidence="5" id="KW-0653">Protein transport</keyword>
<feature type="transmembrane region" description="Helical" evidence="5">
    <location>
        <begin position="6"/>
        <end position="26"/>
    </location>
</feature>
<organism evidence="8 9">
    <name type="scientific">Diutina rugosa</name>
    <name type="common">Yeast</name>
    <name type="synonym">Candida rugosa</name>
    <dbReference type="NCBI Taxonomy" id="5481"/>
    <lineage>
        <taxon>Eukaryota</taxon>
        <taxon>Fungi</taxon>
        <taxon>Dikarya</taxon>
        <taxon>Ascomycota</taxon>
        <taxon>Saccharomycotina</taxon>
        <taxon>Pichiomycetes</taxon>
        <taxon>Debaryomycetaceae</taxon>
        <taxon>Diutina</taxon>
    </lineage>
</organism>
<dbReference type="GO" id="GO:0070973">
    <property type="term" value="P:protein localization to endoplasmic reticulum exit site"/>
    <property type="evidence" value="ECO:0007669"/>
    <property type="project" value="UniProtKB-UniRule"/>
</dbReference>
<dbReference type="GeneID" id="54784185"/>
<sequence length="208" mass="23753">MAIYYALVFALLAVEMVLFTIVSLPFPRAIRRRVLHVFSIPFKSEQFQIGLKFVLIFVLILFIDSVNRVWQVTAELHSASDPRSNQHTAAIAGIINDRAEIQARRFYSQRNMYLCGFTLFLTLIIIRTYSLVAELTHTKDTLDQLKQTKPTTGVDADDVDEVLTLKAELKQKEEDVAILKDQAKKLSDDYYQVKSEKRGSVKPAELVN</sequence>
<dbReference type="Pfam" id="PF05529">
    <property type="entry name" value="Bap31"/>
    <property type="match status" value="1"/>
</dbReference>
<feature type="domain" description="BAP29/BAP31 transmembrane" evidence="7">
    <location>
        <begin position="1"/>
        <end position="144"/>
    </location>
</feature>
<dbReference type="EMBL" id="SWFT01000161">
    <property type="protein sequence ID" value="KAA8897021.1"/>
    <property type="molecule type" value="Genomic_DNA"/>
</dbReference>
<feature type="transmembrane region" description="Helical" evidence="5">
    <location>
        <begin position="111"/>
        <end position="129"/>
    </location>
</feature>
<keyword evidence="4 5" id="KW-0472">Membrane</keyword>
<dbReference type="RefSeq" id="XP_034009763.1">
    <property type="nucleotide sequence ID" value="XM_034158527.1"/>
</dbReference>
<keyword evidence="6" id="KW-0175">Coiled coil</keyword>
<feature type="transmembrane region" description="Helical" evidence="5">
    <location>
        <begin position="47"/>
        <end position="63"/>
    </location>
</feature>
<dbReference type="AlphaFoldDB" id="A0A642UFT4"/>
<evidence type="ECO:0000256" key="3">
    <source>
        <dbReference type="ARBA" id="ARBA00022989"/>
    </source>
</evidence>
<dbReference type="Proteomes" id="UP000449547">
    <property type="component" value="Unassembled WGS sequence"/>
</dbReference>
<dbReference type="GO" id="GO:0005789">
    <property type="term" value="C:endoplasmic reticulum membrane"/>
    <property type="evidence" value="ECO:0007669"/>
    <property type="project" value="UniProtKB-SubCell"/>
</dbReference>
<keyword evidence="5" id="KW-0931">ER-Golgi transport</keyword>
<dbReference type="InterPro" id="IPR008417">
    <property type="entry name" value="BAP29/BAP31"/>
</dbReference>
<dbReference type="OMA" id="EMGLFML"/>
<dbReference type="PANTHER" id="PTHR12701">
    <property type="entry name" value="BCR-ASSOCIATED PROTEIN, BAP"/>
    <property type="match status" value="1"/>
</dbReference>
<dbReference type="VEuPathDB" id="FungiDB:DIURU_005534"/>
<evidence type="ECO:0000256" key="5">
    <source>
        <dbReference type="RuleBase" id="RU367026"/>
    </source>
</evidence>
<evidence type="ECO:0000256" key="2">
    <source>
        <dbReference type="ARBA" id="ARBA00022692"/>
    </source>
</evidence>
<name>A0A642UFT4_DIURU</name>
<comment type="similarity">
    <text evidence="5">Belongs to the BCAP29/BCAP31 family.</text>
</comment>
<dbReference type="InterPro" id="IPR040463">
    <property type="entry name" value="BAP29/BAP31_N"/>
</dbReference>
<dbReference type="GO" id="GO:0006888">
    <property type="term" value="P:endoplasmic reticulum to Golgi vesicle-mediated transport"/>
    <property type="evidence" value="ECO:0007669"/>
    <property type="project" value="UniProtKB-UniRule"/>
</dbReference>
<evidence type="ECO:0000313" key="9">
    <source>
        <dbReference type="Proteomes" id="UP000449547"/>
    </source>
</evidence>
<evidence type="ECO:0000256" key="6">
    <source>
        <dbReference type="SAM" id="Coils"/>
    </source>
</evidence>
<gene>
    <name evidence="8" type="ORF">DIURU_005534</name>
</gene>
<keyword evidence="3 5" id="KW-1133">Transmembrane helix</keyword>
<protein>
    <recommendedName>
        <fullName evidence="5">Endoplasmic reticulum transmembrane protein</fullName>
    </recommendedName>
</protein>